<keyword evidence="1 3" id="KW-0479">Metal-binding</keyword>
<dbReference type="InterPro" id="IPR015991">
    <property type="entry name" value="TatD/YcfH-like"/>
</dbReference>
<organism evidence="4 5">
    <name type="scientific">Coprococcus eutactus</name>
    <dbReference type="NCBI Taxonomy" id="33043"/>
    <lineage>
        <taxon>Bacteria</taxon>
        <taxon>Bacillati</taxon>
        <taxon>Bacillota</taxon>
        <taxon>Clostridia</taxon>
        <taxon>Lachnospirales</taxon>
        <taxon>Lachnospiraceae</taxon>
        <taxon>Coprococcus</taxon>
    </lineage>
</organism>
<gene>
    <name evidence="4" type="ORF">DWX94_00155</name>
</gene>
<reference evidence="4 5" key="1">
    <citation type="submission" date="2018-08" db="EMBL/GenBank/DDBJ databases">
        <title>A genome reference for cultivated species of the human gut microbiota.</title>
        <authorList>
            <person name="Zou Y."/>
            <person name="Xue W."/>
            <person name="Luo G."/>
        </authorList>
    </citation>
    <scope>NUCLEOTIDE SEQUENCE [LARGE SCALE GENOMIC DNA]</scope>
    <source>
        <strain evidence="4 5">AF22-21</strain>
    </source>
</reference>
<protein>
    <submittedName>
        <fullName evidence="4">TatD family deoxyribonuclease</fullName>
    </submittedName>
</protein>
<dbReference type="AlphaFoldDB" id="A0A3R5WQ35"/>
<dbReference type="PANTHER" id="PTHR46124">
    <property type="entry name" value="D-AMINOACYL-TRNA DEACYLASE"/>
    <property type="match status" value="1"/>
</dbReference>
<evidence type="ECO:0000256" key="2">
    <source>
        <dbReference type="ARBA" id="ARBA00022801"/>
    </source>
</evidence>
<feature type="binding site" evidence="3">
    <location>
        <position position="8"/>
    </location>
    <ligand>
        <name>a divalent metal cation</name>
        <dbReference type="ChEBI" id="CHEBI:60240"/>
        <label>1</label>
    </ligand>
</feature>
<dbReference type="PANTHER" id="PTHR46124:SF2">
    <property type="entry name" value="D-AMINOACYL-TRNA DEACYLASE"/>
    <property type="match status" value="1"/>
</dbReference>
<evidence type="ECO:0000313" key="5">
    <source>
        <dbReference type="Proteomes" id="UP000283295"/>
    </source>
</evidence>
<dbReference type="EMBL" id="QRVK01000001">
    <property type="protein sequence ID" value="RGS44260.1"/>
    <property type="molecule type" value="Genomic_DNA"/>
</dbReference>
<dbReference type="Pfam" id="PF01026">
    <property type="entry name" value="TatD_DNase"/>
    <property type="match status" value="1"/>
</dbReference>
<dbReference type="GO" id="GO:0046872">
    <property type="term" value="F:metal ion binding"/>
    <property type="evidence" value="ECO:0007669"/>
    <property type="project" value="UniProtKB-KW"/>
</dbReference>
<name>A0A3R5WQ35_9FIRM</name>
<feature type="binding site" evidence="3">
    <location>
        <position position="93"/>
    </location>
    <ligand>
        <name>a divalent metal cation</name>
        <dbReference type="ChEBI" id="CHEBI:60240"/>
        <label>1</label>
    </ligand>
</feature>
<dbReference type="FunFam" id="3.20.20.140:FF:000005">
    <property type="entry name" value="TatD family hydrolase"/>
    <property type="match status" value="1"/>
</dbReference>
<dbReference type="Proteomes" id="UP000283295">
    <property type="component" value="Unassembled WGS sequence"/>
</dbReference>
<dbReference type="PROSITE" id="PS01091">
    <property type="entry name" value="TATD_3"/>
    <property type="match status" value="1"/>
</dbReference>
<dbReference type="PIRSF" id="PIRSF005902">
    <property type="entry name" value="DNase_TatD"/>
    <property type="match status" value="1"/>
</dbReference>
<keyword evidence="2" id="KW-0378">Hydrolase</keyword>
<dbReference type="InterPro" id="IPR001130">
    <property type="entry name" value="TatD-like"/>
</dbReference>
<dbReference type="OrthoDB" id="9810005at2"/>
<sequence>MIFETHGHYDDEQFDEDRERLIAEFLEKDIDKVMNVGADMQSSRNSVELAGKYPHFYAAVGVHPSEVGGLTEDDMQALKQMTLENPKVKAIGEIGLDYHFDDDPPRDVQKKWFIRQLELAQELGMPIIIHSRDAASDTMEILKDMDGGRNGGVIHCYSYSREQAREYIKMGFHIGVGGVVTFKNSRRLQEVVEDIPLEKIVLETDSPYMAPVPFRGTRNSALNIPYIAEKIAEIKGVPVQKVYDQTYANALKMYKM</sequence>
<feature type="binding site" evidence="3">
    <location>
        <position position="155"/>
    </location>
    <ligand>
        <name>a divalent metal cation</name>
        <dbReference type="ChEBI" id="CHEBI:60240"/>
        <label>2</label>
    </ligand>
</feature>
<comment type="caution">
    <text evidence="4">The sequence shown here is derived from an EMBL/GenBank/DDBJ whole genome shotgun (WGS) entry which is preliminary data.</text>
</comment>
<feature type="binding site" evidence="3">
    <location>
        <position position="205"/>
    </location>
    <ligand>
        <name>a divalent metal cation</name>
        <dbReference type="ChEBI" id="CHEBI:60240"/>
        <label>1</label>
    </ligand>
</feature>
<dbReference type="GO" id="GO:0004536">
    <property type="term" value="F:DNA nuclease activity"/>
    <property type="evidence" value="ECO:0007669"/>
    <property type="project" value="InterPro"/>
</dbReference>
<dbReference type="SUPFAM" id="SSF51556">
    <property type="entry name" value="Metallo-dependent hydrolases"/>
    <property type="match status" value="1"/>
</dbReference>
<proteinExistence type="predicted"/>
<dbReference type="NCBIfam" id="TIGR00010">
    <property type="entry name" value="YchF/TatD family DNA exonuclease"/>
    <property type="match status" value="1"/>
</dbReference>
<dbReference type="Gene3D" id="3.20.20.140">
    <property type="entry name" value="Metal-dependent hydrolases"/>
    <property type="match status" value="1"/>
</dbReference>
<dbReference type="GO" id="GO:0016788">
    <property type="term" value="F:hydrolase activity, acting on ester bonds"/>
    <property type="evidence" value="ECO:0007669"/>
    <property type="project" value="InterPro"/>
</dbReference>
<evidence type="ECO:0000256" key="3">
    <source>
        <dbReference type="PIRSR" id="PIRSR005902-1"/>
    </source>
</evidence>
<accession>A0A3R5WQ35</accession>
<feature type="binding site" evidence="3">
    <location>
        <position position="6"/>
    </location>
    <ligand>
        <name>a divalent metal cation</name>
        <dbReference type="ChEBI" id="CHEBI:60240"/>
        <label>1</label>
    </ligand>
</feature>
<evidence type="ECO:0000256" key="1">
    <source>
        <dbReference type="ARBA" id="ARBA00022723"/>
    </source>
</evidence>
<dbReference type="CDD" id="cd01310">
    <property type="entry name" value="TatD_DNAse"/>
    <property type="match status" value="1"/>
</dbReference>
<evidence type="ECO:0000313" key="4">
    <source>
        <dbReference type="EMBL" id="RGS44260.1"/>
    </source>
</evidence>
<dbReference type="InterPro" id="IPR032466">
    <property type="entry name" value="Metal_Hydrolase"/>
</dbReference>
<dbReference type="InterPro" id="IPR018228">
    <property type="entry name" value="DNase_TatD-rel_CS"/>
</dbReference>
<feature type="binding site" evidence="3">
    <location>
        <position position="130"/>
    </location>
    <ligand>
        <name>a divalent metal cation</name>
        <dbReference type="ChEBI" id="CHEBI:60240"/>
        <label>2</label>
    </ligand>
</feature>